<dbReference type="AlphaFoldDB" id="A0A545UW14"/>
<dbReference type="CDD" id="cd12148">
    <property type="entry name" value="fungal_TF_MHR"/>
    <property type="match status" value="1"/>
</dbReference>
<evidence type="ECO:0000313" key="8">
    <source>
        <dbReference type="Proteomes" id="UP000315783"/>
    </source>
</evidence>
<evidence type="ECO:0000256" key="5">
    <source>
        <dbReference type="ARBA" id="ARBA00023163"/>
    </source>
</evidence>
<dbReference type="EMBL" id="SPUK01000011">
    <property type="protein sequence ID" value="TQV93657.1"/>
    <property type="molecule type" value="Genomic_DNA"/>
</dbReference>
<dbReference type="GO" id="GO:0005634">
    <property type="term" value="C:nucleus"/>
    <property type="evidence" value="ECO:0007669"/>
    <property type="project" value="TreeGrafter"/>
</dbReference>
<evidence type="ECO:0000256" key="2">
    <source>
        <dbReference type="ARBA" id="ARBA00022833"/>
    </source>
</evidence>
<sequence length="414" mass="45633">MHMGLHRDPSEQFAASRPRLVHEVCLRLWNTVLELALQSSFVAGKPPLVSLGDFDAPCPGNFDDDQLMPGLIDPCPKPEQVFTQTTIAIALRKTFPLRLAAAKMLNDTNAQGTYEETKRLDQGLRAIYKDVFQNLTRAKLVSRASAPRFDTNALDVIVHRYISSLHVPFLDRDQHETAYAYSRQATVDAALRIWRAASPSWHKTAPELSAHSTNSLGSPSGADKFARFARCGSAAGFFRSSAFYANLTVALELKTQLQEQESFGPAMLRPDLLSVLQDAKHFTLRCVNAGETNVKGYIFICLLMAQIESLQRGAEPDDVRGAIVKAVEKALDVCLHSLEAMRTTGSRRKISDSRLDDTHAAALALPSEMDRGCDTHVPGIMPQSTDESFDLMNWIITDEGTLDGALWVGSMGSR</sequence>
<dbReference type="InterPro" id="IPR051430">
    <property type="entry name" value="Fungal_TF_Env_Response"/>
</dbReference>
<reference evidence="7 8" key="1">
    <citation type="journal article" date="2019" name="Appl. Microbiol. Biotechnol.">
        <title>Genome sequence of Isaria javanica and comparative genome analysis insights into family S53 peptidase evolution in fungal entomopathogens.</title>
        <authorList>
            <person name="Lin R."/>
            <person name="Zhang X."/>
            <person name="Xin B."/>
            <person name="Zou M."/>
            <person name="Gao Y."/>
            <person name="Qin F."/>
            <person name="Hu Q."/>
            <person name="Xie B."/>
            <person name="Cheng X."/>
        </authorList>
    </citation>
    <scope>NUCLEOTIDE SEQUENCE [LARGE SCALE GENOMIC DNA]</scope>
    <source>
        <strain evidence="7 8">IJ1G</strain>
    </source>
</reference>
<evidence type="ECO:0000256" key="6">
    <source>
        <dbReference type="ARBA" id="ARBA00023242"/>
    </source>
</evidence>
<accession>A0A545UW14</accession>
<keyword evidence="8" id="KW-1185">Reference proteome</keyword>
<evidence type="ECO:0000313" key="7">
    <source>
        <dbReference type="EMBL" id="TQV93657.1"/>
    </source>
</evidence>
<keyword evidence="3" id="KW-0805">Transcription regulation</keyword>
<dbReference type="GO" id="GO:0046872">
    <property type="term" value="F:metal ion binding"/>
    <property type="evidence" value="ECO:0007669"/>
    <property type="project" value="UniProtKB-KW"/>
</dbReference>
<dbReference type="OrthoDB" id="4337792at2759"/>
<dbReference type="Proteomes" id="UP000315783">
    <property type="component" value="Unassembled WGS sequence"/>
</dbReference>
<evidence type="ECO:0000256" key="1">
    <source>
        <dbReference type="ARBA" id="ARBA00022723"/>
    </source>
</evidence>
<dbReference type="PANTHER" id="PTHR31944">
    <property type="entry name" value="HEME-RESPONSIVE ZINC FINGER TRANSCRIPTION FACTOR HAP1"/>
    <property type="match status" value="1"/>
</dbReference>
<keyword evidence="6" id="KW-0539">Nucleus</keyword>
<evidence type="ECO:0000256" key="3">
    <source>
        <dbReference type="ARBA" id="ARBA00023015"/>
    </source>
</evidence>
<organism evidence="7 8">
    <name type="scientific">Cordyceps javanica</name>
    <dbReference type="NCBI Taxonomy" id="43265"/>
    <lineage>
        <taxon>Eukaryota</taxon>
        <taxon>Fungi</taxon>
        <taxon>Dikarya</taxon>
        <taxon>Ascomycota</taxon>
        <taxon>Pezizomycotina</taxon>
        <taxon>Sordariomycetes</taxon>
        <taxon>Hypocreomycetidae</taxon>
        <taxon>Hypocreales</taxon>
        <taxon>Cordycipitaceae</taxon>
        <taxon>Cordyceps</taxon>
    </lineage>
</organism>
<keyword evidence="4" id="KW-0238">DNA-binding</keyword>
<keyword evidence="1" id="KW-0479">Metal-binding</keyword>
<dbReference type="STRING" id="43265.A0A545UW14"/>
<comment type="caution">
    <text evidence="7">The sequence shown here is derived from an EMBL/GenBank/DDBJ whole genome shotgun (WGS) entry which is preliminary data.</text>
</comment>
<keyword evidence="2" id="KW-0862">Zinc</keyword>
<protein>
    <submittedName>
        <fullName evidence="7">C6 transcription factor</fullName>
    </submittedName>
</protein>
<dbReference type="PANTHER" id="PTHR31944:SF131">
    <property type="entry name" value="HEME-RESPONSIVE ZINC FINGER TRANSCRIPTION FACTOR HAP1"/>
    <property type="match status" value="1"/>
</dbReference>
<dbReference type="GO" id="GO:0000978">
    <property type="term" value="F:RNA polymerase II cis-regulatory region sequence-specific DNA binding"/>
    <property type="evidence" value="ECO:0007669"/>
    <property type="project" value="TreeGrafter"/>
</dbReference>
<proteinExistence type="predicted"/>
<name>A0A545UW14_9HYPO</name>
<gene>
    <name evidence="7" type="ORF">IF1G_07389</name>
</gene>
<dbReference type="GO" id="GO:0001228">
    <property type="term" value="F:DNA-binding transcription activator activity, RNA polymerase II-specific"/>
    <property type="evidence" value="ECO:0007669"/>
    <property type="project" value="TreeGrafter"/>
</dbReference>
<keyword evidence="5" id="KW-0804">Transcription</keyword>
<evidence type="ECO:0000256" key="4">
    <source>
        <dbReference type="ARBA" id="ARBA00023125"/>
    </source>
</evidence>